<feature type="chain" id="PRO_5012099762" description="LTXXQ motif family protein" evidence="1">
    <location>
        <begin position="21"/>
        <end position="155"/>
    </location>
</feature>
<dbReference type="EMBL" id="LT838813">
    <property type="protein sequence ID" value="SMD45222.1"/>
    <property type="molecule type" value="Genomic_DNA"/>
</dbReference>
<dbReference type="Proteomes" id="UP000192333">
    <property type="component" value="Chromosome I"/>
</dbReference>
<keyword evidence="3" id="KW-1185">Reference proteome</keyword>
<proteinExistence type="predicted"/>
<gene>
    <name evidence="2" type="ORF">SAMN00777080_3867</name>
</gene>
<accession>A0A1W2H930</accession>
<dbReference type="OrthoDB" id="660497at2"/>
<reference evidence="3" key="1">
    <citation type="submission" date="2017-04" db="EMBL/GenBank/DDBJ databases">
        <authorList>
            <person name="Varghese N."/>
            <person name="Submissions S."/>
        </authorList>
    </citation>
    <scope>NUCLEOTIDE SEQUENCE [LARGE SCALE GENOMIC DNA]</scope>
    <source>
        <strain evidence="3">DSM 16537</strain>
    </source>
</reference>
<dbReference type="STRING" id="758820.SAMN00777080_3867"/>
<dbReference type="RefSeq" id="WP_084123600.1">
    <property type="nucleotide sequence ID" value="NZ_LT838813.1"/>
</dbReference>
<keyword evidence="1" id="KW-0732">Signal</keyword>
<dbReference type="AlphaFoldDB" id="A0A1W2H930"/>
<evidence type="ECO:0000256" key="1">
    <source>
        <dbReference type="SAM" id="SignalP"/>
    </source>
</evidence>
<name>A0A1W2H930_9BACT</name>
<evidence type="ECO:0008006" key="4">
    <source>
        <dbReference type="Google" id="ProtNLM"/>
    </source>
</evidence>
<protein>
    <recommendedName>
        <fullName evidence="4">LTXXQ motif family protein</fullName>
    </recommendedName>
</protein>
<sequence>MKTKLFALMIFFALPLISNAQQINDEIKLIQSAFGMEKRALLEQYMELPADSGFWPVYEAYETERRGLMKERILIINEYLEKLPNLTEADADRIALKAMKNTASLSGVASKHYKKVKGAIGAINAAKFVQFENYIQSTVLLAITESLPFIGELDN</sequence>
<evidence type="ECO:0000313" key="3">
    <source>
        <dbReference type="Proteomes" id="UP000192333"/>
    </source>
</evidence>
<evidence type="ECO:0000313" key="2">
    <source>
        <dbReference type="EMBL" id="SMD45222.1"/>
    </source>
</evidence>
<feature type="signal peptide" evidence="1">
    <location>
        <begin position="1"/>
        <end position="20"/>
    </location>
</feature>
<organism evidence="2 3">
    <name type="scientific">Aquiflexum balticum DSM 16537</name>
    <dbReference type="NCBI Taxonomy" id="758820"/>
    <lineage>
        <taxon>Bacteria</taxon>
        <taxon>Pseudomonadati</taxon>
        <taxon>Bacteroidota</taxon>
        <taxon>Cytophagia</taxon>
        <taxon>Cytophagales</taxon>
        <taxon>Cyclobacteriaceae</taxon>
        <taxon>Aquiflexum</taxon>
    </lineage>
</organism>